<comment type="similarity">
    <text evidence="1">Belongs to the helicase family. DnaB subfamily.</text>
</comment>
<dbReference type="InterPro" id="IPR007694">
    <property type="entry name" value="DNA_helicase_DnaB-like_C"/>
</dbReference>
<keyword evidence="6 14" id="KW-0347">Helicase</keyword>
<feature type="region of interest" description="Disordered" evidence="12">
    <location>
        <begin position="449"/>
        <end position="476"/>
    </location>
</feature>
<reference evidence="14 15" key="1">
    <citation type="submission" date="2016-10" db="EMBL/GenBank/DDBJ databases">
        <authorList>
            <person name="de Groot N.N."/>
        </authorList>
    </citation>
    <scope>NUCLEOTIDE SEQUENCE [LARGE SCALE GENOMIC DNA]</scope>
    <source>
        <strain evidence="14 15">LMG 24775</strain>
    </source>
</reference>
<evidence type="ECO:0000256" key="10">
    <source>
        <dbReference type="ARBA" id="ARBA00044969"/>
    </source>
</evidence>
<dbReference type="PANTHER" id="PTHR30153">
    <property type="entry name" value="REPLICATIVE DNA HELICASE DNAB"/>
    <property type="match status" value="1"/>
</dbReference>
<evidence type="ECO:0000256" key="3">
    <source>
        <dbReference type="ARBA" id="ARBA00022705"/>
    </source>
</evidence>
<evidence type="ECO:0000256" key="8">
    <source>
        <dbReference type="ARBA" id="ARBA00023125"/>
    </source>
</evidence>
<evidence type="ECO:0000256" key="12">
    <source>
        <dbReference type="SAM" id="MobiDB-lite"/>
    </source>
</evidence>
<evidence type="ECO:0000256" key="9">
    <source>
        <dbReference type="ARBA" id="ARBA00023235"/>
    </source>
</evidence>
<dbReference type="AlphaFoldDB" id="A0A1H3QTG2"/>
<keyword evidence="3" id="KW-0235">DNA replication</keyword>
<dbReference type="InterPro" id="IPR027417">
    <property type="entry name" value="P-loop_NTPase"/>
</dbReference>
<keyword evidence="4" id="KW-0547">Nucleotide-binding</keyword>
<comment type="catalytic activity">
    <reaction evidence="11">
        <text>ATP + H2O = ADP + phosphate + H(+)</text>
        <dbReference type="Rhea" id="RHEA:13065"/>
        <dbReference type="ChEBI" id="CHEBI:15377"/>
        <dbReference type="ChEBI" id="CHEBI:15378"/>
        <dbReference type="ChEBI" id="CHEBI:30616"/>
        <dbReference type="ChEBI" id="CHEBI:43474"/>
        <dbReference type="ChEBI" id="CHEBI:456216"/>
        <dbReference type="EC" id="5.6.2.3"/>
    </reaction>
</comment>
<name>A0A1H3QTG2_9BURK</name>
<evidence type="ECO:0000313" key="15">
    <source>
        <dbReference type="Proteomes" id="UP000183417"/>
    </source>
</evidence>
<dbReference type="InterPro" id="IPR036185">
    <property type="entry name" value="DNA_heli_DnaB-like_N_sf"/>
</dbReference>
<dbReference type="GO" id="GO:0016787">
    <property type="term" value="F:hydrolase activity"/>
    <property type="evidence" value="ECO:0007669"/>
    <property type="project" value="UniProtKB-KW"/>
</dbReference>
<dbReference type="InterPro" id="IPR016136">
    <property type="entry name" value="DNA_helicase_N/primase_C"/>
</dbReference>
<dbReference type="SUPFAM" id="SSF48024">
    <property type="entry name" value="N-terminal domain of DnaB helicase"/>
    <property type="match status" value="1"/>
</dbReference>
<evidence type="ECO:0000256" key="11">
    <source>
        <dbReference type="ARBA" id="ARBA00048954"/>
    </source>
</evidence>
<proteinExistence type="inferred from homology"/>
<keyword evidence="5" id="KW-0378">Hydrolase</keyword>
<feature type="compositionally biased region" description="Basic and acidic residues" evidence="12">
    <location>
        <begin position="8"/>
        <end position="23"/>
    </location>
</feature>
<dbReference type="GO" id="GO:0005524">
    <property type="term" value="F:ATP binding"/>
    <property type="evidence" value="ECO:0007669"/>
    <property type="project" value="UniProtKB-KW"/>
</dbReference>
<dbReference type="Gene3D" id="1.10.860.10">
    <property type="entry name" value="DNAb Helicase, Chain A"/>
    <property type="match status" value="1"/>
</dbReference>
<dbReference type="GO" id="GO:0005829">
    <property type="term" value="C:cytosol"/>
    <property type="evidence" value="ECO:0007669"/>
    <property type="project" value="TreeGrafter"/>
</dbReference>
<keyword evidence="2" id="KW-0639">Primosome</keyword>
<keyword evidence="7" id="KW-0067">ATP-binding</keyword>
<accession>A0A1H3QTG2</accession>
<feature type="domain" description="SF4 helicase" evidence="13">
    <location>
        <begin position="186"/>
        <end position="452"/>
    </location>
</feature>
<feature type="region of interest" description="Disordered" evidence="12">
    <location>
        <begin position="1"/>
        <end position="24"/>
    </location>
</feature>
<evidence type="ECO:0000256" key="5">
    <source>
        <dbReference type="ARBA" id="ARBA00022801"/>
    </source>
</evidence>
<dbReference type="GO" id="GO:0043139">
    <property type="term" value="F:5'-3' DNA helicase activity"/>
    <property type="evidence" value="ECO:0007669"/>
    <property type="project" value="UniProtKB-EC"/>
</dbReference>
<dbReference type="EMBL" id="FNPE01000013">
    <property type="protein sequence ID" value="SDZ16696.1"/>
    <property type="molecule type" value="Genomic_DNA"/>
</dbReference>
<evidence type="ECO:0000259" key="13">
    <source>
        <dbReference type="PROSITE" id="PS51199"/>
    </source>
</evidence>
<dbReference type="RefSeq" id="WP_244160505.1">
    <property type="nucleotide sequence ID" value="NZ_CP141274.1"/>
</dbReference>
<protein>
    <recommendedName>
        <fullName evidence="10">DNA 5'-3' helicase</fullName>
        <ecNumber evidence="10">5.6.2.3</ecNumber>
    </recommendedName>
</protein>
<dbReference type="Pfam" id="PF03796">
    <property type="entry name" value="DnaB_C"/>
    <property type="match status" value="1"/>
</dbReference>
<organism evidence="14 15">
    <name type="scientific">Delftia lacustris</name>
    <dbReference type="NCBI Taxonomy" id="558537"/>
    <lineage>
        <taxon>Bacteria</taxon>
        <taxon>Pseudomonadati</taxon>
        <taxon>Pseudomonadota</taxon>
        <taxon>Betaproteobacteria</taxon>
        <taxon>Burkholderiales</taxon>
        <taxon>Comamonadaceae</taxon>
        <taxon>Delftia</taxon>
    </lineage>
</organism>
<evidence type="ECO:0000256" key="2">
    <source>
        <dbReference type="ARBA" id="ARBA00022515"/>
    </source>
</evidence>
<evidence type="ECO:0000256" key="1">
    <source>
        <dbReference type="ARBA" id="ARBA00008428"/>
    </source>
</evidence>
<dbReference type="GO" id="GO:0006269">
    <property type="term" value="P:DNA replication, synthesis of primer"/>
    <property type="evidence" value="ECO:0007669"/>
    <property type="project" value="UniProtKB-KW"/>
</dbReference>
<dbReference type="Pfam" id="PF00772">
    <property type="entry name" value="DnaB"/>
    <property type="match status" value="1"/>
</dbReference>
<dbReference type="PROSITE" id="PS51199">
    <property type="entry name" value="SF4_HELICASE"/>
    <property type="match status" value="1"/>
</dbReference>
<dbReference type="GO" id="GO:0003677">
    <property type="term" value="F:DNA binding"/>
    <property type="evidence" value="ECO:0007669"/>
    <property type="project" value="UniProtKB-KW"/>
</dbReference>
<dbReference type="Gene3D" id="3.40.50.300">
    <property type="entry name" value="P-loop containing nucleotide triphosphate hydrolases"/>
    <property type="match status" value="1"/>
</dbReference>
<dbReference type="SUPFAM" id="SSF52540">
    <property type="entry name" value="P-loop containing nucleoside triphosphate hydrolases"/>
    <property type="match status" value="1"/>
</dbReference>
<keyword evidence="9" id="KW-0413">Isomerase</keyword>
<gene>
    <name evidence="14" type="ORF">SAMN05421547_113135</name>
</gene>
<evidence type="ECO:0000256" key="6">
    <source>
        <dbReference type="ARBA" id="ARBA00022806"/>
    </source>
</evidence>
<dbReference type="InterPro" id="IPR007693">
    <property type="entry name" value="DNA_helicase_DnaB-like_N"/>
</dbReference>
<evidence type="ECO:0000313" key="14">
    <source>
        <dbReference type="EMBL" id="SDZ16696.1"/>
    </source>
</evidence>
<keyword evidence="8" id="KW-0238">DNA-binding</keyword>
<dbReference type="PANTHER" id="PTHR30153:SF2">
    <property type="entry name" value="REPLICATIVE DNA HELICASE"/>
    <property type="match status" value="1"/>
</dbReference>
<feature type="compositionally biased region" description="Basic and acidic residues" evidence="12">
    <location>
        <begin position="467"/>
        <end position="476"/>
    </location>
</feature>
<dbReference type="Proteomes" id="UP000183417">
    <property type="component" value="Unassembled WGS sequence"/>
</dbReference>
<dbReference type="GO" id="GO:1990077">
    <property type="term" value="C:primosome complex"/>
    <property type="evidence" value="ECO:0007669"/>
    <property type="project" value="UniProtKB-KW"/>
</dbReference>
<dbReference type="GeneID" id="94692803"/>
<dbReference type="EC" id="5.6.2.3" evidence="10"/>
<sequence length="476" mass="52661">MDEFPPDEQDRAELRSRPTERRMPASVASEAALLGGLMLDPEAWAALPELDAMAFYAPMHREVFRAVRALATAGAPTDPVSVFEELRRQAADTTLPQLTDLAQFLPGQASMRRYADEILDQHRLRQLIQAGTAMVDAAMEPGALAATEIDKAQMLLAQLATSRGRRDPRRISDSVTEYLVLLQQLSDGGNPAMATGIRGLDKLLNGGLRRGELLVLGARPKHGKTALALAIARHLAQRQSVLFLSQEMPIAQLMHRHTAAAAAFDLSRILAADPEDADMWPAVTAAAHHLEQLHLHHDDQTSLTLGDIRRKALKVKREAGLDVIFVDFLQRMAASEKDNRSRDLDLIVNGIKDLAMDLDMAAVVLSQMNRKADEAYGRPNMSHLRESGAIEAAADQIALLFTDWAHPQSKRLPELQGYSELEIVAHRNGPQGLVPLRFIGRHQHITDWDEPLPRRMAGGPSTPVSKHWQDREKEQP</sequence>
<evidence type="ECO:0000256" key="4">
    <source>
        <dbReference type="ARBA" id="ARBA00022741"/>
    </source>
</evidence>
<evidence type="ECO:0000256" key="7">
    <source>
        <dbReference type="ARBA" id="ARBA00022840"/>
    </source>
</evidence>